<organism evidence="1 2">
    <name type="scientific">Danxiaibacter flavus</name>
    <dbReference type="NCBI Taxonomy" id="3049108"/>
    <lineage>
        <taxon>Bacteria</taxon>
        <taxon>Pseudomonadati</taxon>
        <taxon>Bacteroidota</taxon>
        <taxon>Chitinophagia</taxon>
        <taxon>Chitinophagales</taxon>
        <taxon>Chitinophagaceae</taxon>
        <taxon>Danxiaibacter</taxon>
    </lineage>
</organism>
<sequence>MNKRIFAIYILIALAGGIFISSCTKGFEDMNKPYNKPGSASIGDLFNYMISTCQNTYQEQATYHSFVYEITQQGTQYASSGYRMENASNEMWSSYYAMLVNSRQIDTLIATDANKDKMTNILAMNKVIRAFRTIKMTENFGNIPYFEAGRGKQGAGNYKPAYDKQEAIYKSSIADLKWAIDNFSTSADQVSLGSSETLFKNNIALWIKFANSIRLRAAITMFDKDNAFAGAQISEALSHPLIAEGEDVGLWPAQIPGLVFDMHAWSFSANQYIRLGTTMWRQLSDSNSDDGSGIFDPRCKIFFEPNNAGKWAAYPQNPTSSTPSEGGDPYNQNRFTSWSEKGAGCIYSPFNFYHEDKVYIPELWMTAAQVHFYLAEVYNRGLGATKDAAKAKTQYEAGVKASCKFWVSIAMNCSSWTNNKPAQLPTDAVLDALIANPKVVYNTADEAGALKHIYTQLWVDGLRQPNDIWTLFRRTGGNLPNDPSNAAYWQNTYGIYHRYTYPTSEQDYNFESWRTETGGTDSYATKTWLEK</sequence>
<dbReference type="InterPro" id="IPR011990">
    <property type="entry name" value="TPR-like_helical_dom_sf"/>
</dbReference>
<dbReference type="Pfam" id="PF12771">
    <property type="entry name" value="SusD-like_2"/>
    <property type="match status" value="1"/>
</dbReference>
<dbReference type="SUPFAM" id="SSF48452">
    <property type="entry name" value="TPR-like"/>
    <property type="match status" value="1"/>
</dbReference>
<proteinExistence type="predicted"/>
<evidence type="ECO:0000313" key="1">
    <source>
        <dbReference type="EMBL" id="MEX6688507.1"/>
    </source>
</evidence>
<dbReference type="PROSITE" id="PS51257">
    <property type="entry name" value="PROKAR_LIPOPROTEIN"/>
    <property type="match status" value="1"/>
</dbReference>
<evidence type="ECO:0000313" key="2">
    <source>
        <dbReference type="Proteomes" id="UP001560573"/>
    </source>
</evidence>
<dbReference type="EMBL" id="JAULBC010000004">
    <property type="protein sequence ID" value="MEX6688507.1"/>
    <property type="molecule type" value="Genomic_DNA"/>
</dbReference>
<accession>A0ABV3ZF53</accession>
<dbReference type="InterPro" id="IPR041662">
    <property type="entry name" value="SusD-like_2"/>
</dbReference>
<comment type="caution">
    <text evidence="1">The sequence shown here is derived from an EMBL/GenBank/DDBJ whole genome shotgun (WGS) entry which is preliminary data.</text>
</comment>
<dbReference type="Gene3D" id="1.25.40.390">
    <property type="match status" value="1"/>
</dbReference>
<keyword evidence="2" id="KW-1185">Reference proteome</keyword>
<protein>
    <submittedName>
        <fullName evidence="1">SusD/RagB family nutrient-binding outer membrane lipoprotein</fullName>
    </submittedName>
</protein>
<name>A0ABV3ZF53_9BACT</name>
<reference evidence="1 2" key="1">
    <citation type="submission" date="2023-07" db="EMBL/GenBank/DDBJ databases">
        <authorList>
            <person name="Lian W.-H."/>
        </authorList>
    </citation>
    <scope>NUCLEOTIDE SEQUENCE [LARGE SCALE GENOMIC DNA]</scope>
    <source>
        <strain evidence="1 2">SYSU DXS3180</strain>
    </source>
</reference>
<keyword evidence="1" id="KW-0449">Lipoprotein</keyword>
<dbReference type="RefSeq" id="WP_369329916.1">
    <property type="nucleotide sequence ID" value="NZ_JAULBC010000004.1"/>
</dbReference>
<dbReference type="Proteomes" id="UP001560573">
    <property type="component" value="Unassembled WGS sequence"/>
</dbReference>
<gene>
    <name evidence="1" type="ORF">QTN47_13420</name>
</gene>